<comment type="caution">
    <text evidence="3">The sequence shown here is derived from an EMBL/GenBank/DDBJ whole genome shotgun (WGS) entry which is preliminary data.</text>
</comment>
<evidence type="ECO:0000313" key="4">
    <source>
        <dbReference type="Proteomes" id="UP000253324"/>
    </source>
</evidence>
<dbReference type="GO" id="GO:0070297">
    <property type="term" value="P:regulation of phosphorelay signal transduction system"/>
    <property type="evidence" value="ECO:0007669"/>
    <property type="project" value="TreeGrafter"/>
</dbReference>
<dbReference type="PANTHER" id="PTHR48100:SF15">
    <property type="entry name" value="SEDOHEPTULOSE 1,7-BISPHOSPHATASE"/>
    <property type="match status" value="1"/>
</dbReference>
<dbReference type="AlphaFoldDB" id="A0A368YCH2"/>
<keyword evidence="4" id="KW-1185">Reference proteome</keyword>
<dbReference type="CDD" id="cd07067">
    <property type="entry name" value="HP_PGM_like"/>
    <property type="match status" value="1"/>
</dbReference>
<dbReference type="PANTHER" id="PTHR48100">
    <property type="entry name" value="BROAD-SPECIFICITY PHOSPHATASE YOR283W-RELATED"/>
    <property type="match status" value="1"/>
</dbReference>
<evidence type="ECO:0000256" key="2">
    <source>
        <dbReference type="PIRSR" id="PIRSR613078-2"/>
    </source>
</evidence>
<name>A0A368YCH2_9HYPH</name>
<dbReference type="InterPro" id="IPR029033">
    <property type="entry name" value="His_PPase_superfam"/>
</dbReference>
<dbReference type="SUPFAM" id="SSF53254">
    <property type="entry name" value="Phosphoglycerate mutase-like"/>
    <property type="match status" value="1"/>
</dbReference>
<dbReference type="InterPro" id="IPR013078">
    <property type="entry name" value="His_Pase_superF_clade-1"/>
</dbReference>
<gene>
    <name evidence="3" type="ORF">C7476_1464</name>
</gene>
<feature type="binding site" evidence="2">
    <location>
        <begin position="131"/>
        <end position="132"/>
    </location>
    <ligand>
        <name>substrate</name>
    </ligand>
</feature>
<dbReference type="EMBL" id="QPJM01000046">
    <property type="protein sequence ID" value="RCW77128.1"/>
    <property type="molecule type" value="Genomic_DNA"/>
</dbReference>
<dbReference type="Pfam" id="PF00300">
    <property type="entry name" value="His_Phos_1"/>
    <property type="match status" value="1"/>
</dbReference>
<evidence type="ECO:0000313" key="3">
    <source>
        <dbReference type="EMBL" id="RCW77128.1"/>
    </source>
</evidence>
<organism evidence="3 4">
    <name type="scientific">Phyllobacterium bourgognense</name>
    <dbReference type="NCBI Taxonomy" id="314236"/>
    <lineage>
        <taxon>Bacteria</taxon>
        <taxon>Pseudomonadati</taxon>
        <taxon>Pseudomonadota</taxon>
        <taxon>Alphaproteobacteria</taxon>
        <taxon>Hyphomicrobiales</taxon>
        <taxon>Phyllobacteriaceae</taxon>
        <taxon>Phyllobacterium</taxon>
    </lineage>
</organism>
<dbReference type="Gene3D" id="3.40.50.1240">
    <property type="entry name" value="Phosphoglycerate mutase-like"/>
    <property type="match status" value="1"/>
</dbReference>
<feature type="active site" description="Tele-phosphohistidine intermediate" evidence="1">
    <location>
        <position position="119"/>
    </location>
</feature>
<proteinExistence type="predicted"/>
<evidence type="ECO:0000256" key="1">
    <source>
        <dbReference type="PIRSR" id="PIRSR613078-1"/>
    </source>
</evidence>
<dbReference type="Proteomes" id="UP000253324">
    <property type="component" value="Unassembled WGS sequence"/>
</dbReference>
<dbReference type="GO" id="GO:0101006">
    <property type="term" value="F:protein histidine phosphatase activity"/>
    <property type="evidence" value="ECO:0007669"/>
    <property type="project" value="TreeGrafter"/>
</dbReference>
<feature type="binding site" evidence="2">
    <location>
        <position position="168"/>
    </location>
    <ligand>
        <name>substrate</name>
    </ligand>
</feature>
<dbReference type="SMART" id="SM00855">
    <property type="entry name" value="PGAM"/>
    <property type="match status" value="1"/>
</dbReference>
<accession>A0A368YCH2</accession>
<dbReference type="InterPro" id="IPR050275">
    <property type="entry name" value="PGM_Phosphatase"/>
</dbReference>
<protein>
    <submittedName>
        <fullName evidence="3">Broad specificity phosphatase PhoE</fullName>
    </submittedName>
</protein>
<reference evidence="3 4" key="1">
    <citation type="submission" date="2018-07" db="EMBL/GenBank/DDBJ databases">
        <title>Genomic Encyclopedia of Type Strains, Phase III (KMG-III): the genomes of soil and plant-associated and newly described type strains.</title>
        <authorList>
            <person name="Whitman W."/>
        </authorList>
    </citation>
    <scope>NUCLEOTIDE SEQUENCE [LARGE SCALE GENOMIC DNA]</scope>
    <source>
        <strain evidence="3 4">31-25a</strain>
    </source>
</reference>
<feature type="binding site" evidence="2">
    <location>
        <begin position="190"/>
        <end position="193"/>
    </location>
    <ligand>
        <name>substrate</name>
    </ligand>
</feature>
<sequence length="311" mass="34989">MTVFSVHIRIRTFRLARPRSRAGPKRVLKHARDTWLNWWLSVKQVNVVRERDESASVPSVGMKWNTALRCNLFFEMEYIAPYGDDIPEITPTALEALRSTELTTTKPGGLDVKVFVIRHGETEWSLSGQHTGTTDVPLTDNGRRQAERMRPILARQTFSLILVSPLQRARETCGLAGLGEGAIIEPSLMEWNYGEYEGLTPQQIREERPDWLIFRDGCPGGETPRQVATRVDQVVARARAAGGDVALFAHGHVLRVLGARWIGLPPRAGQHFLLNTGTLSVLAYYHEIPAVRIWNGHIADQPPKELRPRSP</sequence>
<feature type="active site" description="Proton donor/acceptor" evidence="1">
    <location>
        <position position="190"/>
    </location>
</feature>